<feature type="non-terminal residue" evidence="5">
    <location>
        <position position="1"/>
    </location>
</feature>
<dbReference type="SUPFAM" id="SSF50486">
    <property type="entry name" value="FMT C-terminal domain-like"/>
    <property type="match status" value="1"/>
</dbReference>
<gene>
    <name evidence="5" type="ORF">B1B_10730</name>
</gene>
<keyword evidence="2" id="KW-0648">Protein biosynthesis</keyword>
<accession>T1BD08</accession>
<reference evidence="5" key="2">
    <citation type="journal article" date="2014" name="ISME J.">
        <title>Microbial stratification in low pH oxic and suboxic macroscopic growths along an acid mine drainage.</title>
        <authorList>
            <person name="Mendez-Garcia C."/>
            <person name="Mesa V."/>
            <person name="Sprenger R.R."/>
            <person name="Richter M."/>
            <person name="Diez M.S."/>
            <person name="Solano J."/>
            <person name="Bargiela R."/>
            <person name="Golyshina O.V."/>
            <person name="Manteca A."/>
            <person name="Ramos J.L."/>
            <person name="Gallego J.R."/>
            <person name="Llorente I."/>
            <person name="Martins Dos Santos V.A."/>
            <person name="Jensen O.N."/>
            <person name="Pelaez A.I."/>
            <person name="Sanchez J."/>
            <person name="Ferrer M."/>
        </authorList>
    </citation>
    <scope>NUCLEOTIDE SEQUENCE</scope>
</reference>
<dbReference type="EMBL" id="AUZY01006971">
    <property type="protein sequence ID" value="EQD52080.1"/>
    <property type="molecule type" value="Genomic_DNA"/>
</dbReference>
<feature type="domain" description="Formyl transferase C-terminal" evidence="4">
    <location>
        <begin position="40"/>
        <end position="139"/>
    </location>
</feature>
<dbReference type="InterPro" id="IPR044135">
    <property type="entry name" value="Met-tRNA-FMT_C"/>
</dbReference>
<dbReference type="CDD" id="cd08704">
    <property type="entry name" value="Met_tRNA_FMT_C"/>
    <property type="match status" value="1"/>
</dbReference>
<dbReference type="PANTHER" id="PTHR11138">
    <property type="entry name" value="METHIONYL-TRNA FORMYLTRANSFERASE"/>
    <property type="match status" value="1"/>
</dbReference>
<keyword evidence="1 5" id="KW-0808">Transferase</keyword>
<feature type="region of interest" description="Disordered" evidence="3">
    <location>
        <begin position="120"/>
        <end position="149"/>
    </location>
</feature>
<comment type="caution">
    <text evidence="5">The sequence shown here is derived from an EMBL/GenBank/DDBJ whole genome shotgun (WGS) entry which is preliminary data.</text>
</comment>
<sequence>LERALAEVGARLLVTALAGIDRGEAVLSAQDEGLATYSHKVTRRDGELDWSLPALEIDRKLRALSPWPGVSVLLAGSRVKLLAGTVQPLPEGVAAAPGTVIGSDAGSVLVGTGQGAYRASLVQPPGGRQMPAPAFLRGRRSPVGGRSVE</sequence>
<dbReference type="Gene3D" id="3.40.50.12230">
    <property type="match status" value="1"/>
</dbReference>
<evidence type="ECO:0000256" key="1">
    <source>
        <dbReference type="ARBA" id="ARBA00022679"/>
    </source>
</evidence>
<evidence type="ECO:0000259" key="4">
    <source>
        <dbReference type="Pfam" id="PF02911"/>
    </source>
</evidence>
<dbReference type="InterPro" id="IPR005793">
    <property type="entry name" value="Formyl_trans_C"/>
</dbReference>
<evidence type="ECO:0000313" key="5">
    <source>
        <dbReference type="EMBL" id="EQD52080.1"/>
    </source>
</evidence>
<dbReference type="PANTHER" id="PTHR11138:SF5">
    <property type="entry name" value="METHIONYL-TRNA FORMYLTRANSFERASE, MITOCHONDRIAL"/>
    <property type="match status" value="1"/>
</dbReference>
<dbReference type="InterPro" id="IPR011034">
    <property type="entry name" value="Formyl_transferase-like_C_sf"/>
</dbReference>
<organism evidence="5">
    <name type="scientific">mine drainage metagenome</name>
    <dbReference type="NCBI Taxonomy" id="410659"/>
    <lineage>
        <taxon>unclassified sequences</taxon>
        <taxon>metagenomes</taxon>
        <taxon>ecological metagenomes</taxon>
    </lineage>
</organism>
<proteinExistence type="predicted"/>
<dbReference type="AlphaFoldDB" id="T1BD08"/>
<dbReference type="Pfam" id="PF02911">
    <property type="entry name" value="Formyl_trans_C"/>
    <property type="match status" value="1"/>
</dbReference>
<evidence type="ECO:0000256" key="3">
    <source>
        <dbReference type="SAM" id="MobiDB-lite"/>
    </source>
</evidence>
<evidence type="ECO:0000256" key="2">
    <source>
        <dbReference type="ARBA" id="ARBA00022917"/>
    </source>
</evidence>
<dbReference type="GO" id="GO:0005829">
    <property type="term" value="C:cytosol"/>
    <property type="evidence" value="ECO:0007669"/>
    <property type="project" value="TreeGrafter"/>
</dbReference>
<protein>
    <submittedName>
        <fullName evidence="5">Methionyl-tRNA formyltransferase</fullName>
    </submittedName>
</protein>
<dbReference type="GO" id="GO:0004479">
    <property type="term" value="F:methionyl-tRNA formyltransferase activity"/>
    <property type="evidence" value="ECO:0007669"/>
    <property type="project" value="TreeGrafter"/>
</dbReference>
<reference evidence="5" key="1">
    <citation type="submission" date="2013-08" db="EMBL/GenBank/DDBJ databases">
        <authorList>
            <person name="Mendez C."/>
            <person name="Richter M."/>
            <person name="Ferrer M."/>
            <person name="Sanchez J."/>
        </authorList>
    </citation>
    <scope>NUCLEOTIDE SEQUENCE</scope>
</reference>
<name>T1BD08_9ZZZZ</name>